<feature type="transmembrane region" description="Helical" evidence="1">
    <location>
        <begin position="12"/>
        <end position="29"/>
    </location>
</feature>
<dbReference type="EMBL" id="FNEZ01000001">
    <property type="protein sequence ID" value="SDJ26009.1"/>
    <property type="molecule type" value="Genomic_DNA"/>
</dbReference>
<keyword evidence="1" id="KW-0472">Membrane</keyword>
<protein>
    <submittedName>
        <fullName evidence="2">Uncharacterized protein</fullName>
    </submittedName>
</protein>
<evidence type="ECO:0000313" key="2">
    <source>
        <dbReference type="EMBL" id="SDJ26009.1"/>
    </source>
</evidence>
<gene>
    <name evidence="2" type="ORF">SAMN04487935_0467</name>
</gene>
<reference evidence="2 3" key="1">
    <citation type="submission" date="2016-10" db="EMBL/GenBank/DDBJ databases">
        <authorList>
            <person name="de Groot N.N."/>
        </authorList>
    </citation>
    <scope>NUCLEOTIDE SEQUENCE [LARGE SCALE GENOMIC DNA]</scope>
    <source>
        <strain evidence="2 3">CGMCC 1.10076</strain>
    </source>
</reference>
<evidence type="ECO:0000313" key="3">
    <source>
        <dbReference type="Proteomes" id="UP000199580"/>
    </source>
</evidence>
<name>A0A1G8S9V9_9FLAO</name>
<accession>A0A1G8S9V9</accession>
<evidence type="ECO:0000256" key="1">
    <source>
        <dbReference type="SAM" id="Phobius"/>
    </source>
</evidence>
<proteinExistence type="predicted"/>
<sequence length="60" mass="7326">MVLVRDLFAARFMAVVAFPFGLLMRKMFYGMKRLKQYRKQYRSNQGKVKYGKFLFHPRQM</sequence>
<organism evidence="2 3">
    <name type="scientific">Flavobacterium noncentrifugens</name>
    <dbReference type="NCBI Taxonomy" id="1128970"/>
    <lineage>
        <taxon>Bacteria</taxon>
        <taxon>Pseudomonadati</taxon>
        <taxon>Bacteroidota</taxon>
        <taxon>Flavobacteriia</taxon>
        <taxon>Flavobacteriales</taxon>
        <taxon>Flavobacteriaceae</taxon>
        <taxon>Flavobacterium</taxon>
    </lineage>
</organism>
<dbReference type="Proteomes" id="UP000199580">
    <property type="component" value="Unassembled WGS sequence"/>
</dbReference>
<keyword evidence="1" id="KW-0812">Transmembrane</keyword>
<keyword evidence="3" id="KW-1185">Reference proteome</keyword>
<dbReference type="AlphaFoldDB" id="A0A1G8S9V9"/>
<keyword evidence="1" id="KW-1133">Transmembrane helix</keyword>